<dbReference type="Pfam" id="PF13850">
    <property type="entry name" value="ERGIC_N"/>
    <property type="match status" value="1"/>
</dbReference>
<dbReference type="GO" id="GO:0006890">
    <property type="term" value="P:retrograde vesicle-mediated transport, Golgi to endoplasmic reticulum"/>
    <property type="evidence" value="ECO:0007669"/>
    <property type="project" value="TreeGrafter"/>
</dbReference>
<feature type="transmembrane region" description="Helical" evidence="5">
    <location>
        <begin position="33"/>
        <end position="55"/>
    </location>
</feature>
<evidence type="ECO:0000259" key="6">
    <source>
        <dbReference type="Pfam" id="PF07970"/>
    </source>
</evidence>
<comment type="caution">
    <text evidence="8">The sequence shown here is derived from an EMBL/GenBank/DDBJ whole genome shotgun (WGS) entry which is preliminary data.</text>
</comment>
<protein>
    <recommendedName>
        <fullName evidence="5">Endoplasmic reticulum-Golgi intermediate compartment protein</fullName>
    </recommendedName>
</protein>
<evidence type="ECO:0000259" key="7">
    <source>
        <dbReference type="Pfam" id="PF13850"/>
    </source>
</evidence>
<evidence type="ECO:0000313" key="9">
    <source>
        <dbReference type="Proteomes" id="UP000011777"/>
    </source>
</evidence>
<dbReference type="OMA" id="MTNHYLR"/>
<evidence type="ECO:0000256" key="5">
    <source>
        <dbReference type="RuleBase" id="RU369013"/>
    </source>
</evidence>
<feature type="domain" description="Endoplasmic reticulum vesicle transporter C-terminal" evidence="6">
    <location>
        <begin position="151"/>
        <end position="312"/>
    </location>
</feature>
<evidence type="ECO:0000313" key="8">
    <source>
        <dbReference type="EMBL" id="EMG47264.1"/>
    </source>
</evidence>
<dbReference type="PANTHER" id="PTHR10984:SF81">
    <property type="entry name" value="ER-DERIVED VESICLES PROTEIN ERV41"/>
    <property type="match status" value="1"/>
</dbReference>
<dbReference type="STRING" id="1245528.M3JXV9"/>
<organism evidence="8 9">
    <name type="scientific">Candida maltosa (strain Xu316)</name>
    <name type="common">Yeast</name>
    <dbReference type="NCBI Taxonomy" id="1245528"/>
    <lineage>
        <taxon>Eukaryota</taxon>
        <taxon>Fungi</taxon>
        <taxon>Dikarya</taxon>
        <taxon>Ascomycota</taxon>
        <taxon>Saccharomycotina</taxon>
        <taxon>Pichiomycetes</taxon>
        <taxon>Debaryomycetaceae</taxon>
        <taxon>Candida/Lodderomyces clade</taxon>
        <taxon>Candida</taxon>
    </lineage>
</organism>
<keyword evidence="5" id="KW-0813">Transport</keyword>
<keyword evidence="5" id="KW-0333">Golgi apparatus</keyword>
<feature type="domain" description="Endoplasmic reticulum vesicle transporter N-terminal" evidence="7">
    <location>
        <begin position="8"/>
        <end position="95"/>
    </location>
</feature>
<dbReference type="Pfam" id="PF07970">
    <property type="entry name" value="COPIIcoated_ERV"/>
    <property type="match status" value="1"/>
</dbReference>
<dbReference type="HOGENOM" id="CLU_034705_2_0_1"/>
<dbReference type="GO" id="GO:0030134">
    <property type="term" value="C:COPII-coated ER to Golgi transport vesicle"/>
    <property type="evidence" value="ECO:0007669"/>
    <property type="project" value="TreeGrafter"/>
</dbReference>
<keyword evidence="9" id="KW-1185">Reference proteome</keyword>
<dbReference type="InterPro" id="IPR039542">
    <property type="entry name" value="Erv_N"/>
</dbReference>
<evidence type="ECO:0000256" key="4">
    <source>
        <dbReference type="ARBA" id="ARBA00023136"/>
    </source>
</evidence>
<dbReference type="InterPro" id="IPR012936">
    <property type="entry name" value="Erv_C"/>
</dbReference>
<keyword evidence="3 5" id="KW-1133">Transmembrane helix</keyword>
<dbReference type="GO" id="GO:0005789">
    <property type="term" value="C:endoplasmic reticulum membrane"/>
    <property type="evidence" value="ECO:0007669"/>
    <property type="project" value="UniProtKB-SubCell"/>
</dbReference>
<dbReference type="InterPro" id="IPR045888">
    <property type="entry name" value="Erv"/>
</dbReference>
<gene>
    <name evidence="8" type="ORF">G210_2431</name>
</gene>
<keyword evidence="4 5" id="KW-0472">Membrane</keyword>
<dbReference type="eggNOG" id="KOG2667">
    <property type="taxonomic scope" value="Eukaryota"/>
</dbReference>
<keyword evidence="2 5" id="KW-0812">Transmembrane</keyword>
<evidence type="ECO:0000256" key="1">
    <source>
        <dbReference type="ARBA" id="ARBA00004370"/>
    </source>
</evidence>
<dbReference type="GO" id="GO:0000139">
    <property type="term" value="C:Golgi membrane"/>
    <property type="evidence" value="ECO:0007669"/>
    <property type="project" value="UniProtKB-SubCell"/>
</dbReference>
<sequence length="353" mass="40389">MENFAKKVKTFDAFPKVDPQHQVRSERGGFTTLVTYLFGLLIIWIEVGGYIGGYVDRQFIVDDKIHSDLTINVDMIVGMPCQFLHTNVEDITQDRYLAGETLNFEGIHFFVPPTFRINNPNDFHETTDLDEVMQESLRAEYRAEGARVNEAAPACHIFGSIPVTQVRGDFRITGKGFGYRDRSHVPFEALNFSHVIQEFSFGEFYPFLNNPLDATGKITEEKLQSYMYYAKVVPTLYEQLGLEVDTNQYSLTESQYVIQIDEATQKPVGVPGIYFRYDFEPIKLVIREKRIPFFQFVAKLGTIGGGILIAAGYLFKLYEKLLVILFGKKYVEKGTEKKQGGLLDNEVDQKRDE</sequence>
<dbReference type="AlphaFoldDB" id="M3JXV9"/>
<dbReference type="GO" id="GO:0033116">
    <property type="term" value="C:endoplasmic reticulum-Golgi intermediate compartment membrane"/>
    <property type="evidence" value="ECO:0007669"/>
    <property type="project" value="UniProtKB-SubCell"/>
</dbReference>
<keyword evidence="5" id="KW-0256">Endoplasmic reticulum</keyword>
<evidence type="ECO:0000256" key="3">
    <source>
        <dbReference type="ARBA" id="ARBA00022989"/>
    </source>
</evidence>
<comment type="function">
    <text evidence="5">Plays a role in transport between endoplasmic reticulum and Golgi.</text>
</comment>
<dbReference type="PANTHER" id="PTHR10984">
    <property type="entry name" value="ENDOPLASMIC RETICULUM-GOLGI INTERMEDIATE COMPARTMENT PROTEIN"/>
    <property type="match status" value="1"/>
</dbReference>
<dbReference type="EMBL" id="AOGT01001652">
    <property type="protein sequence ID" value="EMG47264.1"/>
    <property type="molecule type" value="Genomic_DNA"/>
</dbReference>
<name>M3JXV9_CANMX</name>
<proteinExistence type="inferred from homology"/>
<accession>M3JXV9</accession>
<evidence type="ECO:0000256" key="2">
    <source>
        <dbReference type="ARBA" id="ARBA00022692"/>
    </source>
</evidence>
<comment type="subcellular location">
    <subcellularLocation>
        <location evidence="5">Endoplasmic reticulum membrane</location>
        <topology evidence="5">Multi-pass membrane protein</topology>
    </subcellularLocation>
    <subcellularLocation>
        <location evidence="5">Endoplasmic reticulum-Golgi intermediate compartment membrane</location>
        <topology evidence="5">Multi-pass membrane protein</topology>
    </subcellularLocation>
    <subcellularLocation>
        <location evidence="5">Golgi apparatus membrane</location>
        <topology evidence="5">Multi-pass membrane protein</topology>
    </subcellularLocation>
    <subcellularLocation>
        <location evidence="1">Membrane</location>
    </subcellularLocation>
</comment>
<dbReference type="Proteomes" id="UP000011777">
    <property type="component" value="Unassembled WGS sequence"/>
</dbReference>
<keyword evidence="5" id="KW-0931">ER-Golgi transport</keyword>
<comment type="similarity">
    <text evidence="5">Belongs to the ERGIC family.</text>
</comment>
<dbReference type="GO" id="GO:0006888">
    <property type="term" value="P:endoplasmic reticulum to Golgi vesicle-mediated transport"/>
    <property type="evidence" value="ECO:0007669"/>
    <property type="project" value="UniProtKB-UniRule"/>
</dbReference>
<reference evidence="8 9" key="1">
    <citation type="submission" date="2013-02" db="EMBL/GenBank/DDBJ databases">
        <title>Genome sequence of Candida maltosa Xu316, a potential industrial strain for xylitol and ethanol production.</title>
        <authorList>
            <person name="Yu J."/>
            <person name="Wang Q."/>
            <person name="Geng X."/>
            <person name="Bao W."/>
            <person name="He P."/>
            <person name="Cai J."/>
        </authorList>
    </citation>
    <scope>NUCLEOTIDE SEQUENCE [LARGE SCALE GENOMIC DNA]</scope>
    <source>
        <strain evidence="9">Xu316</strain>
    </source>
</reference>
<feature type="transmembrane region" description="Helical" evidence="5">
    <location>
        <begin position="296"/>
        <end position="315"/>
    </location>
</feature>
<dbReference type="OrthoDB" id="5541786at2759"/>